<comment type="subcellular location">
    <subcellularLocation>
        <location evidence="1">Cell membrane</location>
        <topology evidence="1">Multi-pass membrane protein</topology>
    </subcellularLocation>
</comment>
<evidence type="ECO:0000256" key="1">
    <source>
        <dbReference type="ARBA" id="ARBA00004651"/>
    </source>
</evidence>
<sequence>MRLSPLILLFTFAYLAFVLFAHLDDHQLEIYDEARRSVNAIEMAKGESHFLVPTYAGEADHWGTKPPILVWCQAFWVKVLGPGELPIRLPSVIATLVLCGLFAWWARKDWGSPLVGALASLVLVSNWHFMGNHGARSGDFDALLILFQMAQIICFYRWVDSGKTKWLWLAGLAVALAGWTKGVAGGFVLPGIGLWLLLFAEGRRRLLDPKLYGIIGLGIAVAVSYYFLRENVDPGYLQLVADNELGGRFNEATEGHQHPWYFYLSSLIKDPAGGIFFSLVLPAAVFSWYQPDLRKPAMLCLLAGLGALAIVSTSATKLYWYQSPALPPLAMLTGSFLYRLAKILAGNTPGQAGKWTGIALLAGLFAYPMSQIVERVLHPREYVETRYSKVPFRDFMRLEEQVQPPYTVATKNYNPNARFYVERARHAGHEVDIKQVGTINPPVVVSQRPPATFFVNERVVICHTETWKYLFDRFILKEEFRNGPCKLVKLTGERVRE</sequence>
<protein>
    <submittedName>
        <fullName evidence="10">Dolichyl-phosphate-mannose-protein mannosyltransferase</fullName>
    </submittedName>
</protein>
<dbReference type="InParanoid" id="A0A1H9JI81"/>
<evidence type="ECO:0000256" key="3">
    <source>
        <dbReference type="ARBA" id="ARBA00022676"/>
    </source>
</evidence>
<feature type="transmembrane region" description="Helical" evidence="8">
    <location>
        <begin position="112"/>
        <end position="130"/>
    </location>
</feature>
<keyword evidence="3 10" id="KW-0328">Glycosyltransferase</keyword>
<feature type="transmembrane region" description="Helical" evidence="8">
    <location>
        <begin position="296"/>
        <end position="315"/>
    </location>
</feature>
<evidence type="ECO:0000313" key="10">
    <source>
        <dbReference type="EMBL" id="SEQ86572.1"/>
    </source>
</evidence>
<keyword evidence="4 10" id="KW-0808">Transferase</keyword>
<evidence type="ECO:0000313" key="11">
    <source>
        <dbReference type="Proteomes" id="UP000199021"/>
    </source>
</evidence>
<reference evidence="11" key="1">
    <citation type="submission" date="2016-10" db="EMBL/GenBank/DDBJ databases">
        <authorList>
            <person name="Varghese N."/>
            <person name="Submissions S."/>
        </authorList>
    </citation>
    <scope>NUCLEOTIDE SEQUENCE [LARGE SCALE GENOMIC DNA]</scope>
    <source>
        <strain evidence="11">DSM 24740</strain>
    </source>
</reference>
<feature type="transmembrane region" description="Helical" evidence="8">
    <location>
        <begin position="211"/>
        <end position="228"/>
    </location>
</feature>
<feature type="transmembrane region" description="Helical" evidence="8">
    <location>
        <begin position="6"/>
        <end position="23"/>
    </location>
</feature>
<evidence type="ECO:0000256" key="8">
    <source>
        <dbReference type="SAM" id="Phobius"/>
    </source>
</evidence>
<dbReference type="GO" id="GO:0009103">
    <property type="term" value="P:lipopolysaccharide biosynthetic process"/>
    <property type="evidence" value="ECO:0007669"/>
    <property type="project" value="UniProtKB-ARBA"/>
</dbReference>
<evidence type="ECO:0000256" key="5">
    <source>
        <dbReference type="ARBA" id="ARBA00022692"/>
    </source>
</evidence>
<accession>A0A1H9JI81</accession>
<gene>
    <name evidence="10" type="ORF">SAMN05444359_11786</name>
</gene>
<dbReference type="STRING" id="478744.SAMN05444359_11786"/>
<keyword evidence="6 8" id="KW-1133">Transmembrane helix</keyword>
<keyword evidence="11" id="KW-1185">Reference proteome</keyword>
<dbReference type="AlphaFoldDB" id="A0A1H9JI81"/>
<organism evidence="10 11">
    <name type="scientific">Neolewinella agarilytica</name>
    <dbReference type="NCBI Taxonomy" id="478744"/>
    <lineage>
        <taxon>Bacteria</taxon>
        <taxon>Pseudomonadati</taxon>
        <taxon>Bacteroidota</taxon>
        <taxon>Saprospiria</taxon>
        <taxon>Saprospirales</taxon>
        <taxon>Lewinellaceae</taxon>
        <taxon>Neolewinella</taxon>
    </lineage>
</organism>
<dbReference type="InterPro" id="IPR050297">
    <property type="entry name" value="LipidA_mod_glycosyltrf_83"/>
</dbReference>
<feature type="domain" description="Glycosyltransferase RgtA/B/C/D-like" evidence="9">
    <location>
        <begin position="65"/>
        <end position="223"/>
    </location>
</feature>
<keyword evidence="7 8" id="KW-0472">Membrane</keyword>
<dbReference type="RefSeq" id="WP_090170129.1">
    <property type="nucleotide sequence ID" value="NZ_FOFB01000017.1"/>
</dbReference>
<dbReference type="EMBL" id="FOFB01000017">
    <property type="protein sequence ID" value="SEQ86572.1"/>
    <property type="molecule type" value="Genomic_DNA"/>
</dbReference>
<dbReference type="GO" id="GO:0005886">
    <property type="term" value="C:plasma membrane"/>
    <property type="evidence" value="ECO:0007669"/>
    <property type="project" value="UniProtKB-SubCell"/>
</dbReference>
<feature type="transmembrane region" description="Helical" evidence="8">
    <location>
        <begin position="87"/>
        <end position="106"/>
    </location>
</feature>
<evidence type="ECO:0000256" key="6">
    <source>
        <dbReference type="ARBA" id="ARBA00022989"/>
    </source>
</evidence>
<feature type="transmembrane region" description="Helical" evidence="8">
    <location>
        <begin position="271"/>
        <end position="289"/>
    </location>
</feature>
<dbReference type="GO" id="GO:0016763">
    <property type="term" value="F:pentosyltransferase activity"/>
    <property type="evidence" value="ECO:0007669"/>
    <property type="project" value="TreeGrafter"/>
</dbReference>
<dbReference type="InterPro" id="IPR038731">
    <property type="entry name" value="RgtA/B/C-like"/>
</dbReference>
<evidence type="ECO:0000259" key="9">
    <source>
        <dbReference type="Pfam" id="PF13231"/>
    </source>
</evidence>
<evidence type="ECO:0000256" key="4">
    <source>
        <dbReference type="ARBA" id="ARBA00022679"/>
    </source>
</evidence>
<feature type="transmembrane region" description="Helical" evidence="8">
    <location>
        <begin position="179"/>
        <end position="199"/>
    </location>
</feature>
<evidence type="ECO:0000256" key="2">
    <source>
        <dbReference type="ARBA" id="ARBA00022475"/>
    </source>
</evidence>
<keyword evidence="5 8" id="KW-0812">Transmembrane</keyword>
<dbReference type="Pfam" id="PF13231">
    <property type="entry name" value="PMT_2"/>
    <property type="match status" value="1"/>
</dbReference>
<dbReference type="Proteomes" id="UP000199021">
    <property type="component" value="Unassembled WGS sequence"/>
</dbReference>
<dbReference type="OrthoDB" id="9792789at2"/>
<dbReference type="PANTHER" id="PTHR33908">
    <property type="entry name" value="MANNOSYLTRANSFERASE YKCB-RELATED"/>
    <property type="match status" value="1"/>
</dbReference>
<evidence type="ECO:0000256" key="7">
    <source>
        <dbReference type="ARBA" id="ARBA00023136"/>
    </source>
</evidence>
<proteinExistence type="predicted"/>
<name>A0A1H9JI81_9BACT</name>
<dbReference type="PANTHER" id="PTHR33908:SF11">
    <property type="entry name" value="MEMBRANE PROTEIN"/>
    <property type="match status" value="1"/>
</dbReference>
<keyword evidence="2" id="KW-1003">Cell membrane</keyword>